<sequence>MKQKVLSLFLAACMTAALVAGCGSTKNTANMENGGTEGSTVSNSTESGTQTADTAASESGDYTRAGGEGEIVVGIISDPENMGPWAGMSQGRIAILNTVYEYLITRENGETKGVLAKNWTQIDDTTYEVELYDYIHDTEGNPITASDIKFCFDSALATKNYSKLEVIDSVTVLDDYKVEFKFSKALAVGELENVFLECAIVSQAAYEASGDQMAVDPVGTTAYKVESYTPGSQLVLVNSNDYWQTDDSLVWTTSKHNADKITMSVITEASQHTIAMQTHTVDIANGVPDTDVPKFDEGGEYADGNEVEVLLDNLTYDILYNMSADSVFAEDENLRKAIAYAIDREGLNTGAFNGNGAAVKDFANATYPDYNKEWDGEDYFDYNIDTAKDYLAKSSYNGQSLRLMYTTSTTADMIAQMVQAYLGNIGVTVELVPYEQMSFIASQFDSAAYDIMLRTTGSTDYIVNQWKLCWYSPDFESTTGGTANFVKDSKLDELMAACLNVNTYGEESINAFHDYLAEKCYGYGIVEGTINSVHSKYITKVALDDRNQILPGACELAE</sequence>
<evidence type="ECO:0000256" key="4">
    <source>
        <dbReference type="SAM" id="MobiDB-lite"/>
    </source>
</evidence>
<evidence type="ECO:0000256" key="3">
    <source>
        <dbReference type="ARBA" id="ARBA00022729"/>
    </source>
</evidence>
<dbReference type="Proteomes" id="UP000094067">
    <property type="component" value="Unassembled WGS sequence"/>
</dbReference>
<dbReference type="RefSeq" id="WP_069154635.1">
    <property type="nucleotide sequence ID" value="NZ_BAABXS010000001.1"/>
</dbReference>
<feature type="domain" description="Solute-binding protein family 5" evidence="6">
    <location>
        <begin position="112"/>
        <end position="457"/>
    </location>
</feature>
<dbReference type="EMBL" id="MCGH01000003">
    <property type="protein sequence ID" value="ODM04507.1"/>
    <property type="molecule type" value="Genomic_DNA"/>
</dbReference>
<dbReference type="InterPro" id="IPR039424">
    <property type="entry name" value="SBP_5"/>
</dbReference>
<dbReference type="PROSITE" id="PS51257">
    <property type="entry name" value="PROKAR_LIPOPROTEIN"/>
    <property type="match status" value="1"/>
</dbReference>
<evidence type="ECO:0000313" key="7">
    <source>
        <dbReference type="EMBL" id="ODM04507.1"/>
    </source>
</evidence>
<comment type="similarity">
    <text evidence="1">Belongs to the bacterial solute-binding protein 5 family.</text>
</comment>
<feature type="chain" id="PRO_5038413123" evidence="5">
    <location>
        <begin position="20"/>
        <end position="558"/>
    </location>
</feature>
<dbReference type="Gene3D" id="3.40.190.10">
    <property type="entry name" value="Periplasmic binding protein-like II"/>
    <property type="match status" value="1"/>
</dbReference>
<feature type="region of interest" description="Disordered" evidence="4">
    <location>
        <begin position="26"/>
        <end position="65"/>
    </location>
</feature>
<comment type="caution">
    <text evidence="7">The sequence shown here is derived from an EMBL/GenBank/DDBJ whole genome shotgun (WGS) entry which is preliminary data.</text>
</comment>
<dbReference type="InterPro" id="IPR000914">
    <property type="entry name" value="SBP_5_dom"/>
</dbReference>
<evidence type="ECO:0000256" key="2">
    <source>
        <dbReference type="ARBA" id="ARBA00022448"/>
    </source>
</evidence>
<proteinExistence type="inferred from homology"/>
<organism evidence="7 8">
    <name type="scientific">Eisenbergiella tayi</name>
    <dbReference type="NCBI Taxonomy" id="1432052"/>
    <lineage>
        <taxon>Bacteria</taxon>
        <taxon>Bacillati</taxon>
        <taxon>Bacillota</taxon>
        <taxon>Clostridia</taxon>
        <taxon>Lachnospirales</taxon>
        <taxon>Lachnospiraceae</taxon>
        <taxon>Eisenbergiella</taxon>
    </lineage>
</organism>
<feature type="compositionally biased region" description="Polar residues" evidence="4">
    <location>
        <begin position="26"/>
        <end position="57"/>
    </location>
</feature>
<dbReference type="PANTHER" id="PTHR30290">
    <property type="entry name" value="PERIPLASMIC BINDING COMPONENT OF ABC TRANSPORTER"/>
    <property type="match status" value="1"/>
</dbReference>
<gene>
    <name evidence="7" type="primary">ddpA</name>
    <name evidence="7" type="ORF">BEI61_05314</name>
</gene>
<name>A0A1E3A7N5_9FIRM</name>
<keyword evidence="3 5" id="KW-0732">Signal</keyword>
<dbReference type="AlphaFoldDB" id="A0A1E3A7N5"/>
<keyword evidence="2" id="KW-0813">Transport</keyword>
<evidence type="ECO:0000256" key="5">
    <source>
        <dbReference type="SAM" id="SignalP"/>
    </source>
</evidence>
<protein>
    <submittedName>
        <fullName evidence="7">Putative D,D-dipeptide-binding periplasmic protein DdpA</fullName>
    </submittedName>
</protein>
<dbReference type="PANTHER" id="PTHR30290:SF9">
    <property type="entry name" value="OLIGOPEPTIDE-BINDING PROTEIN APPA"/>
    <property type="match status" value="1"/>
</dbReference>
<dbReference type="Pfam" id="PF00496">
    <property type="entry name" value="SBP_bac_5"/>
    <property type="match status" value="1"/>
</dbReference>
<evidence type="ECO:0000313" key="8">
    <source>
        <dbReference type="Proteomes" id="UP000094067"/>
    </source>
</evidence>
<accession>A0A1E3A7N5</accession>
<dbReference type="Gene3D" id="3.10.105.10">
    <property type="entry name" value="Dipeptide-binding Protein, Domain 3"/>
    <property type="match status" value="1"/>
</dbReference>
<evidence type="ECO:0000259" key="6">
    <source>
        <dbReference type="Pfam" id="PF00496"/>
    </source>
</evidence>
<reference evidence="7 8" key="1">
    <citation type="submission" date="2016-07" db="EMBL/GenBank/DDBJ databases">
        <title>Characterization of isolates of Eisenbergiella tayi derived from blood cultures, using whole genome sequencing.</title>
        <authorList>
            <person name="Burdz T."/>
            <person name="Wiebe D."/>
            <person name="Huynh C."/>
            <person name="Bernard K."/>
        </authorList>
    </citation>
    <scope>NUCLEOTIDE SEQUENCE [LARGE SCALE GENOMIC DNA]</scope>
    <source>
        <strain evidence="7 8">NML 110608</strain>
    </source>
</reference>
<dbReference type="SUPFAM" id="SSF53850">
    <property type="entry name" value="Periplasmic binding protein-like II"/>
    <property type="match status" value="1"/>
</dbReference>
<feature type="signal peptide" evidence="5">
    <location>
        <begin position="1"/>
        <end position="19"/>
    </location>
</feature>
<dbReference type="CDD" id="cd00995">
    <property type="entry name" value="PBP2_NikA_DppA_OppA_like"/>
    <property type="match status" value="1"/>
</dbReference>
<dbReference type="GO" id="GO:1904680">
    <property type="term" value="F:peptide transmembrane transporter activity"/>
    <property type="evidence" value="ECO:0007669"/>
    <property type="project" value="TreeGrafter"/>
</dbReference>
<dbReference type="GO" id="GO:0015833">
    <property type="term" value="P:peptide transport"/>
    <property type="evidence" value="ECO:0007669"/>
    <property type="project" value="TreeGrafter"/>
</dbReference>
<evidence type="ECO:0000256" key="1">
    <source>
        <dbReference type="ARBA" id="ARBA00005695"/>
    </source>
</evidence>